<dbReference type="AlphaFoldDB" id="A0A2W5KMK2"/>
<reference evidence="2 3" key="1">
    <citation type="submission" date="2017-08" db="EMBL/GenBank/DDBJ databases">
        <title>Infants hospitalized years apart are colonized by the same room-sourced microbial strains.</title>
        <authorList>
            <person name="Brooks B."/>
            <person name="Olm M.R."/>
            <person name="Firek B.A."/>
            <person name="Baker R."/>
            <person name="Thomas B.C."/>
            <person name="Morowitz M.J."/>
            <person name="Banfield J.F."/>
        </authorList>
    </citation>
    <scope>NUCLEOTIDE SEQUENCE [LARGE SCALE GENOMIC DNA]</scope>
    <source>
        <strain evidence="2">S2_005_003_R2_42</strain>
    </source>
</reference>
<organism evidence="2 3">
    <name type="scientific">Rhodanobacter denitrificans</name>
    <dbReference type="NCBI Taxonomy" id="666685"/>
    <lineage>
        <taxon>Bacteria</taxon>
        <taxon>Pseudomonadati</taxon>
        <taxon>Pseudomonadota</taxon>
        <taxon>Gammaproteobacteria</taxon>
        <taxon>Lysobacterales</taxon>
        <taxon>Rhodanobacteraceae</taxon>
        <taxon>Rhodanobacter</taxon>
    </lineage>
</organism>
<dbReference type="EMBL" id="QFPO01000003">
    <property type="protein sequence ID" value="PZQ18296.1"/>
    <property type="molecule type" value="Genomic_DNA"/>
</dbReference>
<evidence type="ECO:0000313" key="2">
    <source>
        <dbReference type="EMBL" id="PZQ18296.1"/>
    </source>
</evidence>
<dbReference type="SUPFAM" id="SSF53474">
    <property type="entry name" value="alpha/beta-Hydrolases"/>
    <property type="match status" value="1"/>
</dbReference>
<dbReference type="Pfam" id="PF12697">
    <property type="entry name" value="Abhydrolase_6"/>
    <property type="match status" value="1"/>
</dbReference>
<comment type="caution">
    <text evidence="2">The sequence shown here is derived from an EMBL/GenBank/DDBJ whole genome shotgun (WGS) entry which is preliminary data.</text>
</comment>
<sequence length="247" mass="25620">MQERAPLVCVHGAGAGGWEWAIWARVFAARGRAAIAPDLMPAAAGLAATHVADYRAQVVAWCAGAGAAPILAGASLGGLLALSAAAEVRPVALVLVNPLPPAGVLARPLRRAAARHAEHERPGAIVPWGRSRSLGGTRRALEGCDDAACLYAFRRWRDESGAVIAEARAGIVVEPPRCPVLVISGGRDQEVPPSVGRALATRLGADFIRLPDAGHVDPLLGRVAADCAERAAAWLSLRLDTAAVHPR</sequence>
<evidence type="ECO:0000313" key="3">
    <source>
        <dbReference type="Proteomes" id="UP000249046"/>
    </source>
</evidence>
<dbReference type="InterPro" id="IPR000073">
    <property type="entry name" value="AB_hydrolase_1"/>
</dbReference>
<evidence type="ECO:0000259" key="1">
    <source>
        <dbReference type="Pfam" id="PF12697"/>
    </source>
</evidence>
<name>A0A2W5KMK2_9GAMM</name>
<dbReference type="PANTHER" id="PTHR43689:SF8">
    <property type="entry name" value="ALPHA_BETA-HYDROLASES SUPERFAMILY PROTEIN"/>
    <property type="match status" value="1"/>
</dbReference>
<dbReference type="InterPro" id="IPR029058">
    <property type="entry name" value="AB_hydrolase_fold"/>
</dbReference>
<dbReference type="PANTHER" id="PTHR43689">
    <property type="entry name" value="HYDROLASE"/>
    <property type="match status" value="1"/>
</dbReference>
<gene>
    <name evidence="2" type="ORF">DI564_03000</name>
</gene>
<accession>A0A2W5KMK2</accession>
<proteinExistence type="predicted"/>
<protein>
    <recommendedName>
        <fullName evidence="1">AB hydrolase-1 domain-containing protein</fullName>
    </recommendedName>
</protein>
<feature type="domain" description="AB hydrolase-1" evidence="1">
    <location>
        <begin position="7"/>
        <end position="220"/>
    </location>
</feature>
<dbReference type="Gene3D" id="3.40.50.1820">
    <property type="entry name" value="alpha/beta hydrolase"/>
    <property type="match status" value="1"/>
</dbReference>
<dbReference type="Proteomes" id="UP000249046">
    <property type="component" value="Unassembled WGS sequence"/>
</dbReference>